<evidence type="ECO:0000313" key="2">
    <source>
        <dbReference type="Proteomes" id="UP000235786"/>
    </source>
</evidence>
<dbReference type="AlphaFoldDB" id="A0A2J6REA1"/>
<protein>
    <submittedName>
        <fullName evidence="1">Uncharacterized protein</fullName>
    </submittedName>
</protein>
<proteinExistence type="predicted"/>
<dbReference type="Proteomes" id="UP000235786">
    <property type="component" value="Unassembled WGS sequence"/>
</dbReference>
<accession>A0A2J6REA1</accession>
<dbReference type="EMBL" id="KZ613950">
    <property type="protein sequence ID" value="PMD36837.1"/>
    <property type="molecule type" value="Genomic_DNA"/>
</dbReference>
<sequence>MADKLGSGTFVLPLRTGKANDLDEERRTKIATALHQYRETVSQHNFFLLRVLVEAMEAEPLPSGVSARVAQTLHIAQLRDQHLGTLPESVKSPRDLLNDDVRAEIVSRARLDGVAHRPVDLKVREEYFAFIQTRIAEKKVEVAEFPPADLEYLCTLVSGITGPGLPNYRQAQQFDFISSIEDRELDYRKENVIVPIRNDAGERNDALMFVWEDWEIAIAFKIGAGARGWGGSCALYCRNEDNKQWKWRYGLYDEGWGSDIYESVEEFLGFHAHFGEQTEESVWKRIRSLKGILRLR</sequence>
<reference evidence="1 2" key="1">
    <citation type="submission" date="2016-04" db="EMBL/GenBank/DDBJ databases">
        <title>A degradative enzymes factory behind the ericoid mycorrhizal symbiosis.</title>
        <authorList>
            <consortium name="DOE Joint Genome Institute"/>
            <person name="Martino E."/>
            <person name="Morin E."/>
            <person name="Grelet G."/>
            <person name="Kuo A."/>
            <person name="Kohler A."/>
            <person name="Daghino S."/>
            <person name="Barry K."/>
            <person name="Choi C."/>
            <person name="Cichocki N."/>
            <person name="Clum A."/>
            <person name="Copeland A."/>
            <person name="Hainaut M."/>
            <person name="Haridas S."/>
            <person name="Labutti K."/>
            <person name="Lindquist E."/>
            <person name="Lipzen A."/>
            <person name="Khouja H.-R."/>
            <person name="Murat C."/>
            <person name="Ohm R."/>
            <person name="Olson A."/>
            <person name="Spatafora J."/>
            <person name="Veneault-Fourrey C."/>
            <person name="Henrissat B."/>
            <person name="Grigoriev I."/>
            <person name="Martin F."/>
            <person name="Perotto S."/>
        </authorList>
    </citation>
    <scope>NUCLEOTIDE SEQUENCE [LARGE SCALE GENOMIC DNA]</scope>
    <source>
        <strain evidence="1 2">F</strain>
    </source>
</reference>
<evidence type="ECO:0000313" key="1">
    <source>
        <dbReference type="EMBL" id="PMD36837.1"/>
    </source>
</evidence>
<organism evidence="1 2">
    <name type="scientific">Hyaloscypha variabilis (strain UAMH 11265 / GT02V1 / F)</name>
    <name type="common">Meliniomyces variabilis</name>
    <dbReference type="NCBI Taxonomy" id="1149755"/>
    <lineage>
        <taxon>Eukaryota</taxon>
        <taxon>Fungi</taxon>
        <taxon>Dikarya</taxon>
        <taxon>Ascomycota</taxon>
        <taxon>Pezizomycotina</taxon>
        <taxon>Leotiomycetes</taxon>
        <taxon>Helotiales</taxon>
        <taxon>Hyaloscyphaceae</taxon>
        <taxon>Hyaloscypha</taxon>
        <taxon>Hyaloscypha variabilis</taxon>
    </lineage>
</organism>
<gene>
    <name evidence="1" type="ORF">L207DRAFT_515328</name>
</gene>
<dbReference type="OrthoDB" id="5140754at2759"/>
<name>A0A2J6REA1_HYAVF</name>
<keyword evidence="2" id="KW-1185">Reference proteome</keyword>